<keyword evidence="2" id="KW-0347">Helicase</keyword>
<dbReference type="Gene3D" id="3.40.50.300">
    <property type="entry name" value="P-loop containing nucleotide triphosphate hydrolases"/>
    <property type="match status" value="2"/>
</dbReference>
<keyword evidence="2" id="KW-0547">Nucleotide-binding</keyword>
<dbReference type="STRING" id="1122159.SAMN02745246_04006"/>
<reference evidence="2 3" key="1">
    <citation type="submission" date="2018-07" db="EMBL/GenBank/DDBJ databases">
        <title>Leeuwenhoekiella genomics.</title>
        <authorList>
            <person name="Tahon G."/>
            <person name="Willems A."/>
        </authorList>
    </citation>
    <scope>NUCLEOTIDE SEQUENCE [LARGE SCALE GENOMIC DNA]</scope>
    <source>
        <strain evidence="2 3">LMG 1345</strain>
    </source>
</reference>
<dbReference type="InterPro" id="IPR006555">
    <property type="entry name" value="ATP-dep_Helicase_C"/>
</dbReference>
<dbReference type="InterPro" id="IPR011545">
    <property type="entry name" value="DEAD/DEAH_box_helicase_dom"/>
</dbReference>
<sequence>MNIFKKKLEDTSPKELNFEPIELFQNLFHKEGYAYLRGIQEEVLNSWHSIRDQRDVLCKMNTGSGKTLVSLLMLHSKMIEGVGPSLYLCPDKQLLEQAKLQADLYGIPVCEIEYQGQRSVFPDDFLNSKAILLCTFQKLFNSRSIFDRDNIDVGSIVLDDAHVCLDKARQATTINIPFGHELAERLLKLFNDELKYQAPGTYHRLTDGDPYAKILKVPYWAWLTRLDELVHLIGEFSEDSELMFKWGLIADDLKSYDCYVGPRGIEIAPSYVPFHNVRAFNEAKHRYILSATFEDQIDLIKDLGIDIDSIKNALIPKDRKDVGQRLILAPQRFDSRITDEQIMDLAKEYADSGVNVMVLTPSANRAEKWEDIGAEIIEKDNINKDIASLKSKKGSLNVLVNRYDGVDLNGDMCRILILDGYPSFSSYEQLYAELRLESVKSSLKAQIIEQGLGRAVRSGSDYCAVFLMGKDLLQFLGNKSNLQYFTPVTRKQLKLGLSLLDDESNDNALKTIRDTAKLCLVQDMSWREYHSGILSQVETDKTDERVIKNLEIADTESKAIDLFRRRNHEGASKIILDEIVDTIDLTQKQKGWYFEKAANYLYLDNIPKSNDLQIKAAKTASHMLQSKNGHSYTKIMASVEQATQVLNFIKRYETSQDFKLYLESLLDDLQFSPDIPHTKFENALAEVGRLVGFHTQEPEAEFGNGPDVLWVMTGNHYLVLEAKSRAIHGEITRDNINQLLGSGEWFKKLYGEAASFNLVTIQPPNIKGWNVNTSANTRVIDEESLISLKITLRRFVDGINSSGFTASSTKEIANLLGLHNLTTNGFLNTFLKPVVSKKG</sequence>
<evidence type="ECO:0000259" key="1">
    <source>
        <dbReference type="PROSITE" id="PS51192"/>
    </source>
</evidence>
<dbReference type="GO" id="GO:0006139">
    <property type="term" value="P:nucleobase-containing compound metabolic process"/>
    <property type="evidence" value="ECO:0007669"/>
    <property type="project" value="InterPro"/>
</dbReference>
<proteinExistence type="predicted"/>
<keyword evidence="2" id="KW-0067">ATP-binding</keyword>
<evidence type="ECO:0000313" key="2">
    <source>
        <dbReference type="EMBL" id="RXG29272.1"/>
    </source>
</evidence>
<dbReference type="SUPFAM" id="SSF52540">
    <property type="entry name" value="P-loop containing nucleoside triphosphate hydrolases"/>
    <property type="match status" value="2"/>
</dbReference>
<protein>
    <submittedName>
        <fullName evidence="2">Replicative superfamily II helicase</fullName>
    </submittedName>
</protein>
<dbReference type="SMART" id="SM00487">
    <property type="entry name" value="DEXDc"/>
    <property type="match status" value="1"/>
</dbReference>
<dbReference type="GO" id="GO:0016818">
    <property type="term" value="F:hydrolase activity, acting on acid anhydrides, in phosphorus-containing anhydrides"/>
    <property type="evidence" value="ECO:0007669"/>
    <property type="project" value="InterPro"/>
</dbReference>
<keyword evidence="2" id="KW-0378">Hydrolase</keyword>
<dbReference type="SMART" id="SM00491">
    <property type="entry name" value="HELICc2"/>
    <property type="match status" value="1"/>
</dbReference>
<accession>A0A4Q0PLC6</accession>
<dbReference type="EMBL" id="QOVL01000009">
    <property type="protein sequence ID" value="RXG29272.1"/>
    <property type="molecule type" value="Genomic_DNA"/>
</dbReference>
<dbReference type="RefSeq" id="WP_008610917.1">
    <property type="nucleotide sequence ID" value="NZ_QOVL01000009.1"/>
</dbReference>
<dbReference type="AlphaFoldDB" id="A0A4Q0PLC6"/>
<dbReference type="PROSITE" id="PS51192">
    <property type="entry name" value="HELICASE_ATP_BIND_1"/>
    <property type="match status" value="1"/>
</dbReference>
<dbReference type="GO" id="GO:0005524">
    <property type="term" value="F:ATP binding"/>
    <property type="evidence" value="ECO:0007669"/>
    <property type="project" value="InterPro"/>
</dbReference>
<dbReference type="GO" id="GO:0003676">
    <property type="term" value="F:nucleic acid binding"/>
    <property type="evidence" value="ECO:0007669"/>
    <property type="project" value="InterPro"/>
</dbReference>
<dbReference type="InterPro" id="IPR014001">
    <property type="entry name" value="Helicase_ATP-bd"/>
</dbReference>
<gene>
    <name evidence="2" type="ORF">DSL99_2211</name>
</gene>
<organism evidence="2 3">
    <name type="scientific">Leeuwenhoekiella marinoflava</name>
    <dbReference type="NCBI Taxonomy" id="988"/>
    <lineage>
        <taxon>Bacteria</taxon>
        <taxon>Pseudomonadati</taxon>
        <taxon>Bacteroidota</taxon>
        <taxon>Flavobacteriia</taxon>
        <taxon>Flavobacteriales</taxon>
        <taxon>Flavobacteriaceae</taxon>
        <taxon>Leeuwenhoekiella</taxon>
    </lineage>
</organism>
<dbReference type="Proteomes" id="UP000290608">
    <property type="component" value="Unassembled WGS sequence"/>
</dbReference>
<evidence type="ECO:0000313" key="3">
    <source>
        <dbReference type="Proteomes" id="UP000290608"/>
    </source>
</evidence>
<dbReference type="InterPro" id="IPR027417">
    <property type="entry name" value="P-loop_NTPase"/>
</dbReference>
<dbReference type="Pfam" id="PF00270">
    <property type="entry name" value="DEAD"/>
    <property type="match status" value="1"/>
</dbReference>
<feature type="domain" description="Helicase ATP-binding" evidence="1">
    <location>
        <begin position="47"/>
        <end position="311"/>
    </location>
</feature>
<comment type="caution">
    <text evidence="2">The sequence shown here is derived from an EMBL/GenBank/DDBJ whole genome shotgun (WGS) entry which is preliminary data.</text>
</comment>
<dbReference type="GO" id="GO:0004386">
    <property type="term" value="F:helicase activity"/>
    <property type="evidence" value="ECO:0007669"/>
    <property type="project" value="UniProtKB-KW"/>
</dbReference>
<name>A0A4Q0PLC6_9FLAO</name>